<protein>
    <submittedName>
        <fullName evidence="2">STAS domain-containing protein</fullName>
    </submittedName>
</protein>
<dbReference type="RefSeq" id="WP_397713064.1">
    <property type="nucleotide sequence ID" value="NZ_JBIRGN010000003.1"/>
</dbReference>
<dbReference type="PROSITE" id="PS50801">
    <property type="entry name" value="STAS"/>
    <property type="match status" value="1"/>
</dbReference>
<evidence type="ECO:0000313" key="3">
    <source>
        <dbReference type="Proteomes" id="UP001610818"/>
    </source>
</evidence>
<evidence type="ECO:0000259" key="1">
    <source>
        <dbReference type="PROSITE" id="PS50801"/>
    </source>
</evidence>
<dbReference type="EMBL" id="JBIRGQ010000003">
    <property type="protein sequence ID" value="MFH8547151.1"/>
    <property type="molecule type" value="Genomic_DNA"/>
</dbReference>
<dbReference type="InterPro" id="IPR036513">
    <property type="entry name" value="STAS_dom_sf"/>
</dbReference>
<dbReference type="PANTHER" id="PTHR33495">
    <property type="entry name" value="ANTI-SIGMA FACTOR ANTAGONIST TM_1081-RELATED-RELATED"/>
    <property type="match status" value="1"/>
</dbReference>
<feature type="domain" description="STAS" evidence="1">
    <location>
        <begin position="6"/>
        <end position="117"/>
    </location>
</feature>
<dbReference type="Proteomes" id="UP001610818">
    <property type="component" value="Unassembled WGS sequence"/>
</dbReference>
<dbReference type="PANTHER" id="PTHR33495:SF2">
    <property type="entry name" value="ANTI-SIGMA FACTOR ANTAGONIST TM_1081-RELATED"/>
    <property type="match status" value="1"/>
</dbReference>
<comment type="caution">
    <text evidence="2">The sequence shown here is derived from an EMBL/GenBank/DDBJ whole genome shotgun (WGS) entry which is preliminary data.</text>
</comment>
<dbReference type="CDD" id="cd07043">
    <property type="entry name" value="STAS_anti-anti-sigma_factors"/>
    <property type="match status" value="1"/>
</dbReference>
<keyword evidence="3" id="KW-1185">Reference proteome</keyword>
<accession>A0ABW7QQ88</accession>
<reference evidence="2 3" key="1">
    <citation type="submission" date="2024-10" db="EMBL/GenBank/DDBJ databases">
        <title>The Natural Products Discovery Center: Release of the First 8490 Sequenced Strains for Exploring Actinobacteria Biosynthetic Diversity.</title>
        <authorList>
            <person name="Kalkreuter E."/>
            <person name="Kautsar S.A."/>
            <person name="Yang D."/>
            <person name="Bader C.D."/>
            <person name="Teijaro C.N."/>
            <person name="Fluegel L."/>
            <person name="Davis C.M."/>
            <person name="Simpson J.R."/>
            <person name="Lauterbach L."/>
            <person name="Steele A.D."/>
            <person name="Gui C."/>
            <person name="Meng S."/>
            <person name="Li G."/>
            <person name="Viehrig K."/>
            <person name="Ye F."/>
            <person name="Su P."/>
            <person name="Kiefer A.F."/>
            <person name="Nichols A."/>
            <person name="Cepeda A.J."/>
            <person name="Yan W."/>
            <person name="Fan B."/>
            <person name="Jiang Y."/>
            <person name="Adhikari A."/>
            <person name="Zheng C.-J."/>
            <person name="Schuster L."/>
            <person name="Cowan T.M."/>
            <person name="Smanski M.J."/>
            <person name="Chevrette M.G."/>
            <person name="De Carvalho L.P.S."/>
            <person name="Shen B."/>
        </authorList>
    </citation>
    <scope>NUCLEOTIDE SEQUENCE [LARGE SCALE GENOMIC DNA]</scope>
    <source>
        <strain evidence="2 3">NPDC017990</strain>
    </source>
</reference>
<gene>
    <name evidence="2" type="ORF">ACH4F9_19300</name>
</gene>
<dbReference type="InterPro" id="IPR002645">
    <property type="entry name" value="STAS_dom"/>
</dbReference>
<name>A0ABW7QQ88_9ACTN</name>
<proteinExistence type="predicted"/>
<dbReference type="SUPFAM" id="SSF52091">
    <property type="entry name" value="SpoIIaa-like"/>
    <property type="match status" value="1"/>
</dbReference>
<dbReference type="Gene3D" id="3.30.750.24">
    <property type="entry name" value="STAS domain"/>
    <property type="match status" value="1"/>
</dbReference>
<organism evidence="2 3">
    <name type="scientific">Streptomyces longisporoflavus</name>
    <dbReference type="NCBI Taxonomy" id="28044"/>
    <lineage>
        <taxon>Bacteria</taxon>
        <taxon>Bacillati</taxon>
        <taxon>Actinomycetota</taxon>
        <taxon>Actinomycetes</taxon>
        <taxon>Kitasatosporales</taxon>
        <taxon>Streptomycetaceae</taxon>
        <taxon>Streptomyces</taxon>
    </lineage>
</organism>
<evidence type="ECO:0000313" key="2">
    <source>
        <dbReference type="EMBL" id="MFH8547151.1"/>
    </source>
</evidence>
<dbReference type="Pfam" id="PF01740">
    <property type="entry name" value="STAS"/>
    <property type="match status" value="1"/>
</dbReference>
<sequence length="133" mass="14368">MVPDRQSIDVTRQDRVTVVSFRNELDLEDTTEATLALSRALTDAGTAGTLLDLADLTFADSTQLNVILRAHAEHQDAQRPFVLAGPYHPGIARLFEVTGVTSVLDMTDTHSDGVRRVQALDSAKTSAPDEAGH</sequence>